<dbReference type="EMBL" id="FNAI01000021">
    <property type="protein sequence ID" value="SDF61229.1"/>
    <property type="molecule type" value="Genomic_DNA"/>
</dbReference>
<dbReference type="PROSITE" id="PS51257">
    <property type="entry name" value="PROKAR_LIPOPROTEIN"/>
    <property type="match status" value="1"/>
</dbReference>
<sequence length="513" mass="57481">MRKKLLYLLLIAAVTGCKKESKQAVTPPVVSTTDTTSVPIHFSLKAEYNPKKLGTDSVIFTTVGDSIFGVVPAMSNEKNFTLSFSPFNADVKIGNQRQLSGMIAHDFTNPVTFTYTDKNGKVKDYKIKISNFTGIPILNLTTTGPVVSKDNYVDGSLIVNANGKYDVQAGSIDLQIKGRGNSTWDMPKKPYRLKFKNKAGMLGLPAAKNWVLLANYSDKTLVRNSIAFEMARQFGSDYAPHGRYVEVFMNKEYLGSYTLCEQVEVNPGRVDITELKAKDNGADVITGGYLLELDQRLDAAKYFWSSQGLPFTIKSPDAISDAQLAYISDYVNQTEKALFSADFADADKGYAKFINVDSFIAWFLVKEIMKDSDAKDFSSDFYYKERGGKLGMGPVWDFDLSGGNTDYTDAGLPTGWWIKDSKWFSRLFQDPAFKAKVKARWLVLKANAIPNIFASIDRGAAYLDLSQQQNFKKWDILGIYVWPNTYVGGTYPNEVNHLKEWLHTRIDWMDANL</sequence>
<protein>
    <submittedName>
        <fullName evidence="1">CotH protein</fullName>
    </submittedName>
</protein>
<dbReference type="AlphaFoldDB" id="A0A1G7MJA7"/>
<organism evidence="1 2">
    <name type="scientific">Mucilaginibacter pineti</name>
    <dbReference type="NCBI Taxonomy" id="1391627"/>
    <lineage>
        <taxon>Bacteria</taxon>
        <taxon>Pseudomonadati</taxon>
        <taxon>Bacteroidota</taxon>
        <taxon>Sphingobacteriia</taxon>
        <taxon>Sphingobacteriales</taxon>
        <taxon>Sphingobacteriaceae</taxon>
        <taxon>Mucilaginibacter</taxon>
    </lineage>
</organism>
<keyword evidence="2" id="KW-1185">Reference proteome</keyword>
<gene>
    <name evidence="1" type="ORF">SAMN05216464_12196</name>
</gene>
<dbReference type="OrthoDB" id="9803752at2"/>
<dbReference type="STRING" id="1391627.SAMN05216464_12196"/>
<dbReference type="Proteomes" id="UP000199072">
    <property type="component" value="Unassembled WGS sequence"/>
</dbReference>
<name>A0A1G7MJA7_9SPHI</name>
<dbReference type="RefSeq" id="WP_091156617.1">
    <property type="nucleotide sequence ID" value="NZ_FNAI01000021.1"/>
</dbReference>
<dbReference type="InterPro" id="IPR014867">
    <property type="entry name" value="Spore_coat_CotH_CotH2/3/7"/>
</dbReference>
<dbReference type="Gene3D" id="2.60.40.2340">
    <property type="match status" value="1"/>
</dbReference>
<accession>A0A1G7MJA7</accession>
<reference evidence="1 2" key="1">
    <citation type="submission" date="2016-10" db="EMBL/GenBank/DDBJ databases">
        <authorList>
            <person name="de Groot N.N."/>
        </authorList>
    </citation>
    <scope>NUCLEOTIDE SEQUENCE [LARGE SCALE GENOMIC DNA]</scope>
    <source>
        <strain evidence="1 2">47C3B</strain>
    </source>
</reference>
<dbReference type="Pfam" id="PF08757">
    <property type="entry name" value="CotH"/>
    <property type="match status" value="1"/>
</dbReference>
<evidence type="ECO:0000313" key="2">
    <source>
        <dbReference type="Proteomes" id="UP000199072"/>
    </source>
</evidence>
<proteinExistence type="predicted"/>
<evidence type="ECO:0000313" key="1">
    <source>
        <dbReference type="EMBL" id="SDF61229.1"/>
    </source>
</evidence>